<name>A0ABQ5EGY4_9ASTR</name>
<feature type="coiled-coil region" evidence="1">
    <location>
        <begin position="362"/>
        <end position="396"/>
    </location>
</feature>
<dbReference type="EMBL" id="BQNB010016300">
    <property type="protein sequence ID" value="GJT50188.1"/>
    <property type="molecule type" value="Genomic_DNA"/>
</dbReference>
<evidence type="ECO:0000313" key="3">
    <source>
        <dbReference type="EMBL" id="GJT50188.1"/>
    </source>
</evidence>
<evidence type="ECO:0008006" key="5">
    <source>
        <dbReference type="Google" id="ProtNLM"/>
    </source>
</evidence>
<evidence type="ECO:0000256" key="1">
    <source>
        <dbReference type="SAM" id="Coils"/>
    </source>
</evidence>
<keyword evidence="1" id="KW-0175">Coiled coil</keyword>
<proteinExistence type="predicted"/>
<evidence type="ECO:0000256" key="2">
    <source>
        <dbReference type="SAM" id="MobiDB-lite"/>
    </source>
</evidence>
<comment type="caution">
    <text evidence="3">The sequence shown here is derived from an EMBL/GenBank/DDBJ whole genome shotgun (WGS) entry which is preliminary data.</text>
</comment>
<dbReference type="Proteomes" id="UP001151760">
    <property type="component" value="Unassembled WGS sequence"/>
</dbReference>
<reference evidence="3" key="1">
    <citation type="journal article" date="2022" name="Int. J. Mol. Sci.">
        <title>Draft Genome of Tanacetum Coccineum: Genomic Comparison of Closely Related Tanacetum-Family Plants.</title>
        <authorList>
            <person name="Yamashiro T."/>
            <person name="Shiraishi A."/>
            <person name="Nakayama K."/>
            <person name="Satake H."/>
        </authorList>
    </citation>
    <scope>NUCLEOTIDE SEQUENCE</scope>
</reference>
<sequence>MDLFAFINHAYPTKVRIVEREVAEREGAGNYNVNEEGGDVAVADQTGKSDHIIQVEGIDIVADDETQAIVSDKPKRLRKKRKAADGASGSGLPPKKLREDHGVSGDASASTARKSLLFFKLEGGGHGDSIAGPNLRTQLASERFVVLTDFSHHSSTHAADDEVTSIVRSSMPPPLVLTVVVVTTIIADVTSAPAPKASTRQVPPSIFRDPASIGEANQDIACPSHLVGIELSTDSFFVSQDVNSETLYQIYIPKWNVTNDSALDDPDIFRGVIDHLAHPALFSQLRRKKFKDKCAMQAGWLKEKDAKIASLKAQLSLKEAEVAEVIRLRGQVAAVKVMETARASELNSLKDRNAVLEGQMSCDELSIKAASLESDKDKLINQVSKLEGTCSGLRDEVMGYKMFKEHIEAVQDVQVKVLSDRVTELDVNLIGMALHIDEEFYPCYLTTIAGRRWILSHGLKLVVMKCLQSPEYLTALGGAIGPAIDKGMQVGLAANINHRKARRDLTDVAAYDPSAEANYMPAVSALCAVNFPLHAQLESYKDASIVDLMGQFCWSSHFVVV</sequence>
<reference evidence="3" key="2">
    <citation type="submission" date="2022-01" db="EMBL/GenBank/DDBJ databases">
        <authorList>
            <person name="Yamashiro T."/>
            <person name="Shiraishi A."/>
            <person name="Satake H."/>
            <person name="Nakayama K."/>
        </authorList>
    </citation>
    <scope>NUCLEOTIDE SEQUENCE</scope>
</reference>
<evidence type="ECO:0000313" key="4">
    <source>
        <dbReference type="Proteomes" id="UP001151760"/>
    </source>
</evidence>
<gene>
    <name evidence="3" type="ORF">Tco_0976345</name>
</gene>
<organism evidence="3 4">
    <name type="scientific">Tanacetum coccineum</name>
    <dbReference type="NCBI Taxonomy" id="301880"/>
    <lineage>
        <taxon>Eukaryota</taxon>
        <taxon>Viridiplantae</taxon>
        <taxon>Streptophyta</taxon>
        <taxon>Embryophyta</taxon>
        <taxon>Tracheophyta</taxon>
        <taxon>Spermatophyta</taxon>
        <taxon>Magnoliopsida</taxon>
        <taxon>eudicotyledons</taxon>
        <taxon>Gunneridae</taxon>
        <taxon>Pentapetalae</taxon>
        <taxon>asterids</taxon>
        <taxon>campanulids</taxon>
        <taxon>Asterales</taxon>
        <taxon>Asteraceae</taxon>
        <taxon>Asteroideae</taxon>
        <taxon>Anthemideae</taxon>
        <taxon>Anthemidinae</taxon>
        <taxon>Tanacetum</taxon>
    </lineage>
</organism>
<protein>
    <recommendedName>
        <fullName evidence="5">Transposase (Putative), gypsy type</fullName>
    </recommendedName>
</protein>
<feature type="region of interest" description="Disordered" evidence="2">
    <location>
        <begin position="74"/>
        <end position="108"/>
    </location>
</feature>
<accession>A0ABQ5EGY4</accession>
<keyword evidence="4" id="KW-1185">Reference proteome</keyword>